<evidence type="ECO:0000313" key="1">
    <source>
        <dbReference type="EMBL" id="MFC4158442.1"/>
    </source>
</evidence>
<dbReference type="EMBL" id="JBHSBU010000001">
    <property type="protein sequence ID" value="MFC4158442.1"/>
    <property type="molecule type" value="Genomic_DNA"/>
</dbReference>
<dbReference type="RefSeq" id="WP_378161115.1">
    <property type="nucleotide sequence ID" value="NZ_JBHSBU010000001.1"/>
</dbReference>
<protein>
    <submittedName>
        <fullName evidence="1">Biliverdin-producing heme oxygenase</fullName>
    </submittedName>
</protein>
<dbReference type="Gene3D" id="1.20.910.10">
    <property type="entry name" value="Heme oxygenase-like"/>
    <property type="match status" value="1"/>
</dbReference>
<gene>
    <name evidence="1" type="ORF">ACFOW7_03610</name>
</gene>
<dbReference type="Proteomes" id="UP001595791">
    <property type="component" value="Unassembled WGS sequence"/>
</dbReference>
<dbReference type="CDD" id="cd19166">
    <property type="entry name" value="HemeO-bac"/>
    <property type="match status" value="1"/>
</dbReference>
<reference evidence="2" key="1">
    <citation type="journal article" date="2019" name="Int. J. Syst. Evol. Microbiol.">
        <title>The Global Catalogue of Microorganisms (GCM) 10K type strain sequencing project: providing services to taxonomists for standard genome sequencing and annotation.</title>
        <authorList>
            <consortium name="The Broad Institute Genomics Platform"/>
            <consortium name="The Broad Institute Genome Sequencing Center for Infectious Disease"/>
            <person name="Wu L."/>
            <person name="Ma J."/>
        </authorList>
    </citation>
    <scope>NUCLEOTIDE SEQUENCE [LARGE SCALE GENOMIC DNA]</scope>
    <source>
        <strain evidence="2">LMG 29894</strain>
    </source>
</reference>
<name>A0ABV8MLA2_9NEIS</name>
<sequence>MISTASDPLHYLRETTATLHQRFDSALPIAREDAGLSDYLAHLRAMRRWLDQLSLVWEQADSPAWQPMPAAIADRLALIDADLGEAGETPLPAAPCPPAPANNEAFLWGVAYVAEGSRLGGLVLHRRLAAQLAPHPLRFLCAGNDWPRFIAALRAADPARKEARAGALWAFAQAGAAHGLALDSPS</sequence>
<evidence type="ECO:0000313" key="2">
    <source>
        <dbReference type="Proteomes" id="UP001595791"/>
    </source>
</evidence>
<dbReference type="SUPFAM" id="SSF48613">
    <property type="entry name" value="Heme oxygenase-like"/>
    <property type="match status" value="1"/>
</dbReference>
<comment type="caution">
    <text evidence="1">The sequence shown here is derived from an EMBL/GenBank/DDBJ whole genome shotgun (WGS) entry which is preliminary data.</text>
</comment>
<keyword evidence="2" id="KW-1185">Reference proteome</keyword>
<accession>A0ABV8MLA2</accession>
<dbReference type="InterPro" id="IPR016084">
    <property type="entry name" value="Haem_Oase-like_multi-hlx"/>
</dbReference>
<proteinExistence type="predicted"/>
<organism evidence="1 2">
    <name type="scientific">Chitinimonas lacunae</name>
    <dbReference type="NCBI Taxonomy" id="1963018"/>
    <lineage>
        <taxon>Bacteria</taxon>
        <taxon>Pseudomonadati</taxon>
        <taxon>Pseudomonadota</taxon>
        <taxon>Betaproteobacteria</taxon>
        <taxon>Neisseriales</taxon>
        <taxon>Chitinibacteraceae</taxon>
        <taxon>Chitinimonas</taxon>
    </lineage>
</organism>